<dbReference type="PANTHER" id="PTHR45845:SF3">
    <property type="entry name" value="PURATROPHIN-1-LIKE, ISOFORM A"/>
    <property type="match status" value="1"/>
</dbReference>
<feature type="non-terminal residue" evidence="1">
    <location>
        <position position="1"/>
    </location>
</feature>
<dbReference type="AlphaFoldDB" id="A0A0B6YJZ0"/>
<sequence length="99" mass="11347">INSSQIPTVLDGDYPYNHESWVRFRKKLEPFMASCRAVACRLVDTMQEIASSGYMPQSLADTSEMIRVHKQTVKLAFEDERLMTLQKDGPVIISALRRE</sequence>
<gene>
    <name evidence="1" type="primary">ORF26890</name>
</gene>
<organism evidence="1">
    <name type="scientific">Arion vulgaris</name>
    <dbReference type="NCBI Taxonomy" id="1028688"/>
    <lineage>
        <taxon>Eukaryota</taxon>
        <taxon>Metazoa</taxon>
        <taxon>Spiralia</taxon>
        <taxon>Lophotrochozoa</taxon>
        <taxon>Mollusca</taxon>
        <taxon>Gastropoda</taxon>
        <taxon>Heterobranchia</taxon>
        <taxon>Euthyneura</taxon>
        <taxon>Panpulmonata</taxon>
        <taxon>Eupulmonata</taxon>
        <taxon>Stylommatophora</taxon>
        <taxon>Helicina</taxon>
        <taxon>Arionoidea</taxon>
        <taxon>Arionidae</taxon>
        <taxon>Arion</taxon>
    </lineage>
</organism>
<dbReference type="PANTHER" id="PTHR45845">
    <property type="entry name" value="RHO GUANINE NUCLEOTIDE EXCHANGE FACTOR-RELATED"/>
    <property type="match status" value="1"/>
</dbReference>
<reference evidence="1" key="1">
    <citation type="submission" date="2014-12" db="EMBL/GenBank/DDBJ databases">
        <title>Insight into the proteome of Arion vulgaris.</title>
        <authorList>
            <person name="Aradska J."/>
            <person name="Bulat T."/>
            <person name="Smidak R."/>
            <person name="Sarate P."/>
            <person name="Gangsoo J."/>
            <person name="Sialana F."/>
            <person name="Bilban M."/>
            <person name="Lubec G."/>
        </authorList>
    </citation>
    <scope>NUCLEOTIDE SEQUENCE</scope>
    <source>
        <tissue evidence="1">Skin</tissue>
    </source>
</reference>
<evidence type="ECO:0000313" key="1">
    <source>
        <dbReference type="EMBL" id="CEK56136.1"/>
    </source>
</evidence>
<proteinExistence type="predicted"/>
<name>A0A0B6YJZ0_9EUPU</name>
<accession>A0A0B6YJZ0</accession>
<feature type="non-terminal residue" evidence="1">
    <location>
        <position position="99"/>
    </location>
</feature>
<protein>
    <submittedName>
        <fullName evidence="1">Uncharacterized protein</fullName>
    </submittedName>
</protein>
<dbReference type="EMBL" id="HACG01009271">
    <property type="protein sequence ID" value="CEK56136.1"/>
    <property type="molecule type" value="Transcribed_RNA"/>
</dbReference>
<dbReference type="InterPro" id="IPR052231">
    <property type="entry name" value="Rho_GEF_signaling-related"/>
</dbReference>